<accession>A0A3P6RUZ4</accession>
<dbReference type="OrthoDB" id="5863642at2759"/>
<dbReference type="Proteomes" id="UP000271889">
    <property type="component" value="Unassembled WGS sequence"/>
</dbReference>
<protein>
    <submittedName>
        <fullName evidence="2">Uncharacterized protein</fullName>
    </submittedName>
</protein>
<evidence type="ECO:0000313" key="2">
    <source>
        <dbReference type="EMBL" id="VDK57925.1"/>
    </source>
</evidence>
<sequence>MPRMYTAPPPPEKPAYGFEPVTPPAAQNPNIEEQHVASYPPPAPPPPPPTPFPKTVRIDGAKNGRDAGDPWDNESSSTVRGGGGGGSGINDRVTTPTQKKEKPGIGKLPAEVMAELHGELFHVH</sequence>
<feature type="compositionally biased region" description="Pro residues" evidence="1">
    <location>
        <begin position="39"/>
        <end position="52"/>
    </location>
</feature>
<proteinExistence type="predicted"/>
<keyword evidence="3" id="KW-1185">Reference proteome</keyword>
<evidence type="ECO:0000313" key="3">
    <source>
        <dbReference type="Proteomes" id="UP000271889"/>
    </source>
</evidence>
<feature type="region of interest" description="Disordered" evidence="1">
    <location>
        <begin position="1"/>
        <end position="109"/>
    </location>
</feature>
<organism evidence="2 3">
    <name type="scientific">Cylicostephanus goldi</name>
    <name type="common">Nematode worm</name>
    <dbReference type="NCBI Taxonomy" id="71465"/>
    <lineage>
        <taxon>Eukaryota</taxon>
        <taxon>Metazoa</taxon>
        <taxon>Ecdysozoa</taxon>
        <taxon>Nematoda</taxon>
        <taxon>Chromadorea</taxon>
        <taxon>Rhabditida</taxon>
        <taxon>Rhabditina</taxon>
        <taxon>Rhabditomorpha</taxon>
        <taxon>Strongyloidea</taxon>
        <taxon>Strongylidae</taxon>
        <taxon>Cylicostephanus</taxon>
    </lineage>
</organism>
<feature type="compositionally biased region" description="Basic and acidic residues" evidence="1">
    <location>
        <begin position="56"/>
        <end position="68"/>
    </location>
</feature>
<name>A0A3P6RUZ4_CYLGO</name>
<evidence type="ECO:0000256" key="1">
    <source>
        <dbReference type="SAM" id="MobiDB-lite"/>
    </source>
</evidence>
<dbReference type="AlphaFoldDB" id="A0A3P6RUZ4"/>
<dbReference type="EMBL" id="UYRV01011120">
    <property type="protein sequence ID" value="VDK57925.1"/>
    <property type="molecule type" value="Genomic_DNA"/>
</dbReference>
<reference evidence="2 3" key="1">
    <citation type="submission" date="2018-11" db="EMBL/GenBank/DDBJ databases">
        <authorList>
            <consortium name="Pathogen Informatics"/>
        </authorList>
    </citation>
    <scope>NUCLEOTIDE SEQUENCE [LARGE SCALE GENOMIC DNA]</scope>
</reference>
<gene>
    <name evidence="2" type="ORF">CGOC_LOCUS4153</name>
</gene>